<dbReference type="Proteomes" id="UP000642265">
    <property type="component" value="Unassembled WGS sequence"/>
</dbReference>
<dbReference type="InterPro" id="IPR058245">
    <property type="entry name" value="NreC/VraR/RcsB-like_REC"/>
</dbReference>
<dbReference type="CDD" id="cd06170">
    <property type="entry name" value="LuxR_C_like"/>
    <property type="match status" value="1"/>
</dbReference>
<organism evidence="7 8">
    <name type="scientific">Brucella anthropi</name>
    <name type="common">Ochrobactrum anthropi</name>
    <dbReference type="NCBI Taxonomy" id="529"/>
    <lineage>
        <taxon>Bacteria</taxon>
        <taxon>Pseudomonadati</taxon>
        <taxon>Pseudomonadota</taxon>
        <taxon>Alphaproteobacteria</taxon>
        <taxon>Hyphomicrobiales</taxon>
        <taxon>Brucellaceae</taxon>
        <taxon>Brucella/Ochrobactrum group</taxon>
        <taxon>Brucella</taxon>
    </lineage>
</organism>
<dbReference type="SUPFAM" id="SSF46894">
    <property type="entry name" value="C-terminal effector domain of the bipartite response regulators"/>
    <property type="match status" value="1"/>
</dbReference>
<reference evidence="7" key="2">
    <citation type="submission" date="2020-10" db="EMBL/GenBank/DDBJ databases">
        <title>Enrichment of novel Verrucomicrobia, Bacteroidetes and Krumholzibacteria in an oxygen-limited, methane- and iron-fed bioreactor inoculated with Bothnian Sea sediments.</title>
        <authorList>
            <person name="Martins P.D."/>
            <person name="de Jong A."/>
            <person name="Lenstra W.K."/>
            <person name="van Helmond N.A.G.M."/>
            <person name="Slomp C.P."/>
            <person name="Jetten M.S.M."/>
            <person name="Welte C.U."/>
            <person name="Rasigraf O."/>
        </authorList>
    </citation>
    <scope>NUCLEOTIDE SEQUENCE</scope>
    <source>
        <strain evidence="7">MAG47</strain>
    </source>
</reference>
<evidence type="ECO:0000256" key="4">
    <source>
        <dbReference type="PROSITE-ProRule" id="PRU00169"/>
    </source>
</evidence>
<evidence type="ECO:0000256" key="3">
    <source>
        <dbReference type="ARBA" id="ARBA00023125"/>
    </source>
</evidence>
<feature type="domain" description="HTH luxR-type" evidence="5">
    <location>
        <begin position="151"/>
        <end position="216"/>
    </location>
</feature>
<dbReference type="CDD" id="cd17535">
    <property type="entry name" value="REC_NarL-like"/>
    <property type="match status" value="1"/>
</dbReference>
<name>A0A8I0N609_BRUAN</name>
<evidence type="ECO:0000313" key="8">
    <source>
        <dbReference type="Proteomes" id="UP000642265"/>
    </source>
</evidence>
<evidence type="ECO:0000259" key="5">
    <source>
        <dbReference type="PROSITE" id="PS50043"/>
    </source>
</evidence>
<dbReference type="InterPro" id="IPR036388">
    <property type="entry name" value="WH-like_DNA-bd_sf"/>
</dbReference>
<feature type="non-terminal residue" evidence="7">
    <location>
        <position position="1"/>
    </location>
</feature>
<dbReference type="PRINTS" id="PR00038">
    <property type="entry name" value="HTHLUXR"/>
</dbReference>
<evidence type="ECO:0000313" key="7">
    <source>
        <dbReference type="EMBL" id="MBE0561041.1"/>
    </source>
</evidence>
<dbReference type="Gene3D" id="3.40.50.2300">
    <property type="match status" value="1"/>
</dbReference>
<evidence type="ECO:0000256" key="2">
    <source>
        <dbReference type="ARBA" id="ARBA00022553"/>
    </source>
</evidence>
<dbReference type="SUPFAM" id="SSF52172">
    <property type="entry name" value="CheY-like"/>
    <property type="match status" value="1"/>
</dbReference>
<dbReference type="PANTHER" id="PTHR45566">
    <property type="entry name" value="HTH-TYPE TRANSCRIPTIONAL REGULATOR YHJB-RELATED"/>
    <property type="match status" value="1"/>
</dbReference>
<dbReference type="GO" id="GO:0000160">
    <property type="term" value="P:phosphorelay signal transduction system"/>
    <property type="evidence" value="ECO:0007669"/>
    <property type="project" value="InterPro"/>
</dbReference>
<reference evidence="7" key="1">
    <citation type="submission" date="2020-09" db="EMBL/GenBank/DDBJ databases">
        <authorList>
            <person name="Dalcin Martins P."/>
        </authorList>
    </citation>
    <scope>NUCLEOTIDE SEQUENCE</scope>
    <source>
        <strain evidence="7">MAG47</strain>
    </source>
</reference>
<keyword evidence="2 4" id="KW-0597">Phosphoprotein</keyword>
<comment type="caution">
    <text evidence="7">The sequence shown here is derived from an EMBL/GenBank/DDBJ whole genome shotgun (WGS) entry which is preliminary data.</text>
</comment>
<gene>
    <name evidence="7" type="ORF">IH622_09520</name>
</gene>
<dbReference type="InterPro" id="IPR016032">
    <property type="entry name" value="Sig_transdc_resp-reg_C-effctor"/>
</dbReference>
<evidence type="ECO:0000256" key="1">
    <source>
        <dbReference type="ARBA" id="ARBA00015404"/>
    </source>
</evidence>
<feature type="modified residue" description="4-aspartylphosphate" evidence="4">
    <location>
        <position position="53"/>
    </location>
</feature>
<dbReference type="PANTHER" id="PTHR45566:SF1">
    <property type="entry name" value="HTH-TYPE TRANSCRIPTIONAL REGULATOR YHJB-RELATED"/>
    <property type="match status" value="1"/>
</dbReference>
<dbReference type="SMART" id="SM00448">
    <property type="entry name" value="REC"/>
    <property type="match status" value="1"/>
</dbReference>
<dbReference type="InterPro" id="IPR011006">
    <property type="entry name" value="CheY-like_superfamily"/>
</dbReference>
<dbReference type="Gene3D" id="1.10.10.10">
    <property type="entry name" value="Winged helix-like DNA-binding domain superfamily/Winged helix DNA-binding domain"/>
    <property type="match status" value="1"/>
</dbReference>
<dbReference type="AlphaFoldDB" id="A0A8I0N609"/>
<dbReference type="InterPro" id="IPR051015">
    <property type="entry name" value="EvgA-like"/>
</dbReference>
<dbReference type="GO" id="GO:0006355">
    <property type="term" value="P:regulation of DNA-templated transcription"/>
    <property type="evidence" value="ECO:0007669"/>
    <property type="project" value="InterPro"/>
</dbReference>
<dbReference type="InterPro" id="IPR001789">
    <property type="entry name" value="Sig_transdc_resp-reg_receiver"/>
</dbReference>
<evidence type="ECO:0000259" key="6">
    <source>
        <dbReference type="PROSITE" id="PS50110"/>
    </source>
</evidence>
<dbReference type="GO" id="GO:0003677">
    <property type="term" value="F:DNA binding"/>
    <property type="evidence" value="ECO:0007669"/>
    <property type="project" value="UniProtKB-KW"/>
</dbReference>
<dbReference type="PROSITE" id="PS50043">
    <property type="entry name" value="HTH_LUXR_2"/>
    <property type="match status" value="1"/>
</dbReference>
<dbReference type="InterPro" id="IPR000792">
    <property type="entry name" value="Tscrpt_reg_LuxR_C"/>
</dbReference>
<sequence length="227" mass="24198">RVAIVDDHPIVLKAISDTVSYIDRDCIVESFGDLESFLAAREAAPDPDMVLLDLILPGYKGVESVLRCRESCPDVPIVVFSGITEQSTVMAALDAGAMSVIAKTASSNDLIRAISIVLGGGYYVPQETFGGSEVGPDSASGAVHHLGRGSNGKAMEGLTERQQHVLRLMLRGAPNKRIGAELQLSENTVKSHVSAILRSLGVRNRTEAVLAAHRLNLSHQLGVPIEH</sequence>
<keyword evidence="3" id="KW-0238">DNA-binding</keyword>
<accession>A0A8I0N609</accession>
<feature type="domain" description="Response regulatory" evidence="6">
    <location>
        <begin position="1"/>
        <end position="118"/>
    </location>
</feature>
<dbReference type="Pfam" id="PF00072">
    <property type="entry name" value="Response_reg"/>
    <property type="match status" value="1"/>
</dbReference>
<proteinExistence type="predicted"/>
<dbReference type="EMBL" id="JACZKO010000028">
    <property type="protein sequence ID" value="MBE0561041.1"/>
    <property type="molecule type" value="Genomic_DNA"/>
</dbReference>
<dbReference type="Pfam" id="PF00196">
    <property type="entry name" value="GerE"/>
    <property type="match status" value="1"/>
</dbReference>
<protein>
    <recommendedName>
        <fullName evidence="1">Flagellar transcriptional regulator FtcR</fullName>
    </recommendedName>
</protein>
<dbReference type="SMART" id="SM00421">
    <property type="entry name" value="HTH_LUXR"/>
    <property type="match status" value="1"/>
</dbReference>
<dbReference type="PROSITE" id="PS50110">
    <property type="entry name" value="RESPONSE_REGULATORY"/>
    <property type="match status" value="1"/>
</dbReference>